<dbReference type="Gene3D" id="1.20.144.10">
    <property type="entry name" value="Phosphatidic acid phosphatase type 2/haloperoxidase"/>
    <property type="match status" value="1"/>
</dbReference>
<reference evidence="4" key="1">
    <citation type="journal article" date="2019" name="Int. J. Syst. Evol. Microbiol.">
        <title>The Global Catalogue of Microorganisms (GCM) 10K type strain sequencing project: providing services to taxonomists for standard genome sequencing and annotation.</title>
        <authorList>
            <consortium name="The Broad Institute Genomics Platform"/>
            <consortium name="The Broad Institute Genome Sequencing Center for Infectious Disease"/>
            <person name="Wu L."/>
            <person name="Ma J."/>
        </authorList>
    </citation>
    <scope>NUCLEOTIDE SEQUENCE [LARGE SCALE GENOMIC DNA]</scope>
    <source>
        <strain evidence="4">JCM 16902</strain>
    </source>
</reference>
<evidence type="ECO:0000313" key="3">
    <source>
        <dbReference type="EMBL" id="GAA3601039.1"/>
    </source>
</evidence>
<feature type="transmembrane region" description="Helical" evidence="1">
    <location>
        <begin position="154"/>
        <end position="173"/>
    </location>
</feature>
<feature type="domain" description="Phosphatidic acid phosphatase type 2/haloperoxidase" evidence="2">
    <location>
        <begin position="114"/>
        <end position="221"/>
    </location>
</feature>
<comment type="caution">
    <text evidence="3">The sequence shown here is derived from an EMBL/GenBank/DDBJ whole genome shotgun (WGS) entry which is preliminary data.</text>
</comment>
<name>A0ABP6Z8D5_9ACTN</name>
<keyword evidence="4" id="KW-1185">Reference proteome</keyword>
<evidence type="ECO:0000256" key="1">
    <source>
        <dbReference type="SAM" id="Phobius"/>
    </source>
</evidence>
<dbReference type="PANTHER" id="PTHR14969:SF13">
    <property type="entry name" value="AT30094P"/>
    <property type="match status" value="1"/>
</dbReference>
<dbReference type="PANTHER" id="PTHR14969">
    <property type="entry name" value="SPHINGOSINE-1-PHOSPHATE PHOSPHOHYDROLASE"/>
    <property type="match status" value="1"/>
</dbReference>
<dbReference type="SMART" id="SM00014">
    <property type="entry name" value="acidPPc"/>
    <property type="match status" value="1"/>
</dbReference>
<proteinExistence type="predicted"/>
<dbReference type="Proteomes" id="UP001501074">
    <property type="component" value="Unassembled WGS sequence"/>
</dbReference>
<dbReference type="Pfam" id="PF01569">
    <property type="entry name" value="PAP2"/>
    <property type="match status" value="1"/>
</dbReference>
<gene>
    <name evidence="3" type="ORF">GCM10022223_15890</name>
</gene>
<evidence type="ECO:0000259" key="2">
    <source>
        <dbReference type="SMART" id="SM00014"/>
    </source>
</evidence>
<evidence type="ECO:0000313" key="4">
    <source>
        <dbReference type="Proteomes" id="UP001501074"/>
    </source>
</evidence>
<feature type="transmembrane region" description="Helical" evidence="1">
    <location>
        <begin position="180"/>
        <end position="200"/>
    </location>
</feature>
<organism evidence="3 4">
    <name type="scientific">Kineosporia mesophila</name>
    <dbReference type="NCBI Taxonomy" id="566012"/>
    <lineage>
        <taxon>Bacteria</taxon>
        <taxon>Bacillati</taxon>
        <taxon>Actinomycetota</taxon>
        <taxon>Actinomycetes</taxon>
        <taxon>Kineosporiales</taxon>
        <taxon>Kineosporiaceae</taxon>
        <taxon>Kineosporia</taxon>
    </lineage>
</organism>
<protein>
    <recommendedName>
        <fullName evidence="2">Phosphatidic acid phosphatase type 2/haloperoxidase domain-containing protein</fullName>
    </recommendedName>
</protein>
<dbReference type="InterPro" id="IPR000326">
    <property type="entry name" value="PAP2/HPO"/>
</dbReference>
<feature type="transmembrane region" description="Helical" evidence="1">
    <location>
        <begin position="113"/>
        <end position="134"/>
    </location>
</feature>
<dbReference type="SUPFAM" id="SSF48317">
    <property type="entry name" value="Acid phosphatase/Vanadium-dependent haloperoxidase"/>
    <property type="match status" value="1"/>
</dbReference>
<dbReference type="InterPro" id="IPR036938">
    <property type="entry name" value="PAP2/HPO_sf"/>
</dbReference>
<feature type="transmembrane region" description="Helical" evidence="1">
    <location>
        <begin position="79"/>
        <end position="101"/>
    </location>
</feature>
<accession>A0ABP6Z8D5</accession>
<keyword evidence="1" id="KW-1133">Transmembrane helix</keyword>
<keyword evidence="1" id="KW-0472">Membrane</keyword>
<keyword evidence="1" id="KW-0812">Transmembrane</keyword>
<dbReference type="EMBL" id="BAAAZO010000002">
    <property type="protein sequence ID" value="GAA3601039.1"/>
    <property type="molecule type" value="Genomic_DNA"/>
</dbReference>
<sequence>MAGADRRRPSAIMVWVSAPEPTLSRHTSVTGTAVSRWVAGWVVLTGLTLLVTAGATKGLDRSTLGWFTVLDRPGTVHLAWRTFVMGGQFWLVGTAVVVVAAARSWQWRSWRPFLVGTVAVVCLDVLLLTSKPLIGRTSPHSGLNEVLAGGSSYPSGHTANATLCLALLAVLLTSTYRLRALVVAALMAAGVGICNLVLGYHWLSEVVAGWMLGALVVTAAASQLQRPPVSGSRSARA</sequence>
<feature type="transmembrane region" description="Helical" evidence="1">
    <location>
        <begin position="38"/>
        <end position="59"/>
    </location>
</feature>